<organism evidence="1">
    <name type="scientific">Siphoviridae sp. ctVqj4</name>
    <dbReference type="NCBI Taxonomy" id="2826359"/>
    <lineage>
        <taxon>Viruses</taxon>
        <taxon>Duplodnaviria</taxon>
        <taxon>Heunggongvirae</taxon>
        <taxon>Uroviricota</taxon>
        <taxon>Caudoviricetes</taxon>
    </lineage>
</organism>
<dbReference type="SUPFAM" id="SSF69279">
    <property type="entry name" value="Phage tail proteins"/>
    <property type="match status" value="1"/>
</dbReference>
<protein>
    <submittedName>
        <fullName evidence="1">Tail tube protein</fullName>
    </submittedName>
</protein>
<sequence length="141" mass="15658">MAFNSNRVMVGTNGYLWLNGILLSQIKKVEAKVTGSFEEIGVCGNYGTPFVYTGWSGEGTITLQKIDSTAMKIMGDSYQKGIMPELKIISKLTNRATGKSERAAMLDVVFTEFYLANFESKGLIEEAMPFKFGDYQILELI</sequence>
<proteinExistence type="predicted"/>
<reference evidence="1" key="1">
    <citation type="journal article" date="2021" name="Proc. Natl. Acad. Sci. U.S.A.">
        <title>A Catalog of Tens of Thousands of Viruses from Human Metagenomes Reveals Hidden Associations with Chronic Diseases.</title>
        <authorList>
            <person name="Tisza M.J."/>
            <person name="Buck C.B."/>
        </authorList>
    </citation>
    <scope>NUCLEOTIDE SEQUENCE</scope>
    <source>
        <strain evidence="1">CtVqj4</strain>
    </source>
</reference>
<dbReference type="Gene3D" id="2.30.110.40">
    <property type="entry name" value="Phage tail tube protein"/>
    <property type="match status" value="1"/>
</dbReference>
<dbReference type="Pfam" id="PF09393">
    <property type="entry name" value="DUF2001"/>
    <property type="match status" value="1"/>
</dbReference>
<dbReference type="EMBL" id="BK015189">
    <property type="protein sequence ID" value="DAD95055.1"/>
    <property type="molecule type" value="Genomic_DNA"/>
</dbReference>
<evidence type="ECO:0000313" key="1">
    <source>
        <dbReference type="EMBL" id="DAD95055.1"/>
    </source>
</evidence>
<dbReference type="InterPro" id="IPR018989">
    <property type="entry name" value="DUF2001"/>
</dbReference>
<accession>A0A8S5NL28</accession>
<name>A0A8S5NL28_9CAUD</name>
<dbReference type="InterPro" id="IPR038628">
    <property type="entry name" value="XkdM-like_sf"/>
</dbReference>